<organism evidence="2 3">
    <name type="scientific">Halobiforma nitratireducens JCM 10879</name>
    <dbReference type="NCBI Taxonomy" id="1227454"/>
    <lineage>
        <taxon>Archaea</taxon>
        <taxon>Methanobacteriati</taxon>
        <taxon>Methanobacteriota</taxon>
        <taxon>Stenosarchaea group</taxon>
        <taxon>Halobacteria</taxon>
        <taxon>Halobacteriales</taxon>
        <taxon>Natrialbaceae</taxon>
        <taxon>Halobiforma</taxon>
    </lineage>
</organism>
<reference evidence="2 3" key="1">
    <citation type="journal article" date="2014" name="PLoS Genet.">
        <title>Phylogenetically driven sequencing of extremely halophilic archaea reveals strategies for static and dynamic osmo-response.</title>
        <authorList>
            <person name="Becker E.A."/>
            <person name="Seitzer P.M."/>
            <person name="Tritt A."/>
            <person name="Larsen D."/>
            <person name="Krusor M."/>
            <person name="Yao A.I."/>
            <person name="Wu D."/>
            <person name="Madern D."/>
            <person name="Eisen J.A."/>
            <person name="Darling A.E."/>
            <person name="Facciotti M.T."/>
        </authorList>
    </citation>
    <scope>NUCLEOTIDE SEQUENCE [LARGE SCALE GENOMIC DNA]</scope>
    <source>
        <strain evidence="2 3">JCM 10879</strain>
    </source>
</reference>
<sequence length="234" mass="23919">EPFDPPTVRSVSVVRLGSLAPDSDAVPPADAVLEFLVPHVLERASWGALDYLLVVLPSGTDALPRVALEDVGLDGTIAVGDVRDGGDFERVRDAVRELSSATSVIGAIGTARGDAPGGQAGLADASNVSLTESASGFVPACAKNPARPCVHRAVDADIDRPYLGTLSLEETTDGSRERANGTSAGGDRAAATGCLTSRSDGDEPGCDPTRAVAIAVTDLIGLVNRRHVARGQTA</sequence>
<name>M0M6U5_9EURY</name>
<dbReference type="STRING" id="1227454.C446_06160"/>
<dbReference type="EMBL" id="AOMA01000067">
    <property type="protein sequence ID" value="EMA41118.1"/>
    <property type="molecule type" value="Genomic_DNA"/>
</dbReference>
<protein>
    <submittedName>
        <fullName evidence="2">Uncharacterized protein</fullName>
    </submittedName>
</protein>
<evidence type="ECO:0000313" key="3">
    <source>
        <dbReference type="Proteomes" id="UP000011607"/>
    </source>
</evidence>
<comment type="caution">
    <text evidence="2">The sequence shown here is derived from an EMBL/GenBank/DDBJ whole genome shotgun (WGS) entry which is preliminary data.</text>
</comment>
<accession>M0M6U5</accession>
<proteinExistence type="predicted"/>
<dbReference type="AlphaFoldDB" id="M0M6U5"/>
<evidence type="ECO:0000313" key="2">
    <source>
        <dbReference type="EMBL" id="EMA41118.1"/>
    </source>
</evidence>
<dbReference type="Proteomes" id="UP000011607">
    <property type="component" value="Unassembled WGS sequence"/>
</dbReference>
<gene>
    <name evidence="2" type="ORF">C446_06160</name>
</gene>
<evidence type="ECO:0000256" key="1">
    <source>
        <dbReference type="SAM" id="MobiDB-lite"/>
    </source>
</evidence>
<keyword evidence="3" id="KW-1185">Reference proteome</keyword>
<dbReference type="eggNOG" id="arCOG00585">
    <property type="taxonomic scope" value="Archaea"/>
</dbReference>
<feature type="non-terminal residue" evidence="2">
    <location>
        <position position="1"/>
    </location>
</feature>
<feature type="region of interest" description="Disordered" evidence="1">
    <location>
        <begin position="167"/>
        <end position="205"/>
    </location>
</feature>